<dbReference type="Proteomes" id="UP001183585">
    <property type="component" value="Unassembled WGS sequence"/>
</dbReference>
<evidence type="ECO:0000313" key="2">
    <source>
        <dbReference type="Proteomes" id="UP001183585"/>
    </source>
</evidence>
<evidence type="ECO:0000313" key="1">
    <source>
        <dbReference type="EMBL" id="MDR7382376.1"/>
    </source>
</evidence>
<name>A0ABU2CM25_9MICO</name>
<protein>
    <recommendedName>
        <fullName evidence="3">Transcriptional regulator, AbiEi antitoxin, Type IV TA system</fullName>
    </recommendedName>
</protein>
<sequence>MVEVKIPTVALALEHNRNKLAAGARTGEVLRVRRGAYCAPDEIHVDGPSRAAREARKKALARARALHSQLRAKHVFSHASAALLLGCLVWTTPRETHVYQRYRASGHAAGDVRRYTWTLVPDDIVEAAGLPVTSLARTVVDCARTLHPLEALVIADSALGLGAEREELLATLDAQTGRRGTQRARLVIELADSGPQSAWETWVRYELLRAGLPRPTTQMPVETDAGRFHTDLGYEQWALGIEFDGQVKYRPDGVRPGHDPAQEYLAEKARADAIRRAGVSLENVSASDKQDVQAMLDRITAHIPPDVLRKARIDPRLPAI</sequence>
<organism evidence="1 2">
    <name type="scientific">Promicromonospora iranensis</name>
    <dbReference type="NCBI Taxonomy" id="1105144"/>
    <lineage>
        <taxon>Bacteria</taxon>
        <taxon>Bacillati</taxon>
        <taxon>Actinomycetota</taxon>
        <taxon>Actinomycetes</taxon>
        <taxon>Micrococcales</taxon>
        <taxon>Promicromonosporaceae</taxon>
        <taxon>Promicromonospora</taxon>
    </lineage>
</organism>
<keyword evidence="2" id="KW-1185">Reference proteome</keyword>
<comment type="caution">
    <text evidence="1">The sequence shown here is derived from an EMBL/GenBank/DDBJ whole genome shotgun (WGS) entry which is preliminary data.</text>
</comment>
<evidence type="ECO:0008006" key="3">
    <source>
        <dbReference type="Google" id="ProtNLM"/>
    </source>
</evidence>
<gene>
    <name evidence="1" type="ORF">J2S48_001891</name>
</gene>
<proteinExistence type="predicted"/>
<reference evidence="1 2" key="1">
    <citation type="submission" date="2023-07" db="EMBL/GenBank/DDBJ databases">
        <title>Sequencing the genomes of 1000 actinobacteria strains.</title>
        <authorList>
            <person name="Klenk H.-P."/>
        </authorList>
    </citation>
    <scope>NUCLEOTIDE SEQUENCE [LARGE SCALE GENOMIC DNA]</scope>
    <source>
        <strain evidence="1 2">DSM 45554</strain>
    </source>
</reference>
<dbReference type="EMBL" id="JAVDYE010000001">
    <property type="protein sequence ID" value="MDR7382376.1"/>
    <property type="molecule type" value="Genomic_DNA"/>
</dbReference>
<dbReference type="RefSeq" id="WP_274993347.1">
    <property type="nucleotide sequence ID" value="NZ_JAJQQP010000004.1"/>
</dbReference>
<accession>A0ABU2CM25</accession>